<accession>A0ABV2WUT7</accession>
<proteinExistence type="predicted"/>
<evidence type="ECO:0000313" key="2">
    <source>
        <dbReference type="Proteomes" id="UP001550628"/>
    </source>
</evidence>
<protein>
    <recommendedName>
        <fullName evidence="3">IrrE N-terminal-like domain-containing protein</fullName>
    </recommendedName>
</protein>
<evidence type="ECO:0008006" key="3">
    <source>
        <dbReference type="Google" id="ProtNLM"/>
    </source>
</evidence>
<name>A0ABV2WUT7_9NOCA</name>
<dbReference type="Proteomes" id="UP001550628">
    <property type="component" value="Unassembled WGS sequence"/>
</dbReference>
<comment type="caution">
    <text evidence="1">The sequence shown here is derived from an EMBL/GenBank/DDBJ whole genome shotgun (WGS) entry which is preliminary data.</text>
</comment>
<evidence type="ECO:0000313" key="1">
    <source>
        <dbReference type="EMBL" id="MEU1954655.1"/>
    </source>
</evidence>
<gene>
    <name evidence="1" type="ORF">ABZ510_22645</name>
</gene>
<reference evidence="1 2" key="1">
    <citation type="submission" date="2024-06" db="EMBL/GenBank/DDBJ databases">
        <title>The Natural Products Discovery Center: Release of the First 8490 Sequenced Strains for Exploring Actinobacteria Biosynthetic Diversity.</title>
        <authorList>
            <person name="Kalkreuter E."/>
            <person name="Kautsar S.A."/>
            <person name="Yang D."/>
            <person name="Bader C.D."/>
            <person name="Teijaro C.N."/>
            <person name="Fluegel L."/>
            <person name="Davis C.M."/>
            <person name="Simpson J.R."/>
            <person name="Lauterbach L."/>
            <person name="Steele A.D."/>
            <person name="Gui C."/>
            <person name="Meng S."/>
            <person name="Li G."/>
            <person name="Viehrig K."/>
            <person name="Ye F."/>
            <person name="Su P."/>
            <person name="Kiefer A.F."/>
            <person name="Nichols A."/>
            <person name="Cepeda A.J."/>
            <person name="Yan W."/>
            <person name="Fan B."/>
            <person name="Jiang Y."/>
            <person name="Adhikari A."/>
            <person name="Zheng C.-J."/>
            <person name="Schuster L."/>
            <person name="Cowan T.M."/>
            <person name="Smanski M.J."/>
            <person name="Chevrette M.G."/>
            <person name="De Carvalho L.P.S."/>
            <person name="Shen B."/>
        </authorList>
    </citation>
    <scope>NUCLEOTIDE SEQUENCE [LARGE SCALE GENOMIC DNA]</scope>
    <source>
        <strain evidence="1 2">NPDC019708</strain>
    </source>
</reference>
<sequence length="273" mass="31346">MHRRDLKNASDGLVYYADRVDTDLRFDTYFDDAGNDRPGRRPLRFDTKRLGILPTGRGRPIFTGLGSEIDSLVALSPTMSDTMRDLYRDAWTIRIGRRGAGSFTRRTTLSIVIDENRLENPLTTFRSLAHELGHARRAKKAVDPSRHVPFDPDVITREQWIDKVARLKIREEGHAQMFACRALQDLVDAGIVTPPPSMSSRIPWQYNGAAIPPPIRAEHWDIYQTHEPKEAFSILSEKYQNTIMSKPGGDTYLEHYREIYSEKFDELYGPGRR</sequence>
<dbReference type="EMBL" id="JBEYBF010000016">
    <property type="protein sequence ID" value="MEU1954655.1"/>
    <property type="molecule type" value="Genomic_DNA"/>
</dbReference>
<dbReference type="RefSeq" id="WP_356957668.1">
    <property type="nucleotide sequence ID" value="NZ_JBEYBD010000010.1"/>
</dbReference>
<organism evidence="1 2">
    <name type="scientific">Nocardia rhamnosiphila</name>
    <dbReference type="NCBI Taxonomy" id="426716"/>
    <lineage>
        <taxon>Bacteria</taxon>
        <taxon>Bacillati</taxon>
        <taxon>Actinomycetota</taxon>
        <taxon>Actinomycetes</taxon>
        <taxon>Mycobacteriales</taxon>
        <taxon>Nocardiaceae</taxon>
        <taxon>Nocardia</taxon>
    </lineage>
</organism>
<keyword evidence="2" id="KW-1185">Reference proteome</keyword>